<sequence length="105" mass="11448">MVKCLCKGDVDSVPPNVLDDRATGRSRCGFCPTRLKFSAHGADAVLCKSKTRARKDEKVDAHKSVDASVQSRASTSSVEETSDFMLARALRGLSLRFVTMASKPW</sequence>
<protein>
    <submittedName>
        <fullName evidence="1">Uncharacterized protein</fullName>
    </submittedName>
</protein>
<gene>
    <name evidence="1" type="ORF">A3C12_03080</name>
</gene>
<dbReference type="Proteomes" id="UP000178710">
    <property type="component" value="Unassembled WGS sequence"/>
</dbReference>
<dbReference type="AlphaFoldDB" id="A0A1G2KS87"/>
<proteinExistence type="predicted"/>
<reference evidence="1 2" key="1">
    <citation type="journal article" date="2016" name="Nat. Commun.">
        <title>Thousands of microbial genomes shed light on interconnected biogeochemical processes in an aquifer system.</title>
        <authorList>
            <person name="Anantharaman K."/>
            <person name="Brown C.T."/>
            <person name="Hug L.A."/>
            <person name="Sharon I."/>
            <person name="Castelle C.J."/>
            <person name="Probst A.J."/>
            <person name="Thomas B.C."/>
            <person name="Singh A."/>
            <person name="Wilkins M.J."/>
            <person name="Karaoz U."/>
            <person name="Brodie E.L."/>
            <person name="Williams K.H."/>
            <person name="Hubbard S.S."/>
            <person name="Banfield J.F."/>
        </authorList>
    </citation>
    <scope>NUCLEOTIDE SEQUENCE [LARGE SCALE GENOMIC DNA]</scope>
</reference>
<evidence type="ECO:0000313" key="2">
    <source>
        <dbReference type="Proteomes" id="UP000178710"/>
    </source>
</evidence>
<evidence type="ECO:0000313" key="1">
    <source>
        <dbReference type="EMBL" id="OHA01442.1"/>
    </source>
</evidence>
<name>A0A1G2KS87_9BACT</name>
<comment type="caution">
    <text evidence="1">The sequence shown here is derived from an EMBL/GenBank/DDBJ whole genome shotgun (WGS) entry which is preliminary data.</text>
</comment>
<accession>A0A1G2KS87</accession>
<dbReference type="EMBL" id="MHQK01000027">
    <property type="protein sequence ID" value="OHA01442.1"/>
    <property type="molecule type" value="Genomic_DNA"/>
</dbReference>
<organism evidence="1 2">
    <name type="scientific">Candidatus Sungbacteria bacterium RIFCSPHIGHO2_02_FULL_49_20</name>
    <dbReference type="NCBI Taxonomy" id="1802272"/>
    <lineage>
        <taxon>Bacteria</taxon>
        <taxon>Candidatus Sungiibacteriota</taxon>
    </lineage>
</organism>